<dbReference type="GO" id="GO:0005524">
    <property type="term" value="F:ATP binding"/>
    <property type="evidence" value="ECO:0007669"/>
    <property type="project" value="UniProtKB-UniRule"/>
</dbReference>
<feature type="compositionally biased region" description="Basic and acidic residues" evidence="9">
    <location>
        <begin position="392"/>
        <end position="408"/>
    </location>
</feature>
<comment type="subunit">
    <text evidence="7">Interacts with the 50S ribosomal subunit.</text>
</comment>
<dbReference type="SMART" id="SM00487">
    <property type="entry name" value="DEXDc"/>
    <property type="match status" value="1"/>
</dbReference>
<dbReference type="OrthoDB" id="9805696at2"/>
<name>A0A4R2SVC9_9PAST</name>
<feature type="compositionally biased region" description="Basic residues" evidence="9">
    <location>
        <begin position="409"/>
        <end position="448"/>
    </location>
</feature>
<evidence type="ECO:0000259" key="12">
    <source>
        <dbReference type="PROSITE" id="PS51195"/>
    </source>
</evidence>
<dbReference type="NCBIfam" id="NF008394">
    <property type="entry name" value="PRK11192.1"/>
    <property type="match status" value="1"/>
</dbReference>
<evidence type="ECO:0000256" key="4">
    <source>
        <dbReference type="ARBA" id="ARBA00022801"/>
    </source>
</evidence>
<sequence>MNAPHTETPNDEHTPFELPTFADFDLSPELLKALQQKKYTRPTAIQQEAIPAAMEGQDVLGSAPTGTGKTAAFLLPAIQHLLDYPRHKPGAPRVLVLVPTRELAMQVAEQAEELALFTNLKITTITGGVSYTNHGEVFNSNQDIVVATPGRLLQYIKEENFDCRAVEILIFDEADRMLQMGFGQDAEKIAAETRWRKQTLLFSATLEGELLVDFAQRLLDDPVQIDAEPSRRERKKIQQWFYHADNNEHKIKLLARFIASEHVSRGIVFVRRREDVRELSETLRKRGIRSTYIEGEMAQTQRTQAIDKLKNGIVTVLISTDVSSRGIDIDDVSHVLNFDLPYSADTYLHRIGRTARAGKKGTAVSFVEAHDYKLLGKIKRYTDEQLKPRVIEGLEPRTKAPKDGEVKSVTKKQKARIKRKKEDKKSEQKKKVKVRHKDTKNIGKRRKPSNQNSNANAESAVKFQ</sequence>
<evidence type="ECO:0000313" key="14">
    <source>
        <dbReference type="Proteomes" id="UP000295763"/>
    </source>
</evidence>
<evidence type="ECO:0000313" key="13">
    <source>
        <dbReference type="EMBL" id="TCP93235.1"/>
    </source>
</evidence>
<dbReference type="PANTHER" id="PTHR47959:SF3">
    <property type="entry name" value="ATP-DEPENDENT RNA HELICASE SRMB"/>
    <property type="match status" value="1"/>
</dbReference>
<dbReference type="PROSITE" id="PS51194">
    <property type="entry name" value="HELICASE_CTER"/>
    <property type="match status" value="1"/>
</dbReference>
<gene>
    <name evidence="7" type="primary">srmB</name>
    <name evidence="13" type="ORF">EDC44_12335</name>
</gene>
<dbReference type="PROSITE" id="PS00039">
    <property type="entry name" value="DEAD_ATP_HELICASE"/>
    <property type="match status" value="1"/>
</dbReference>
<feature type="short sequence motif" description="Q motif" evidence="8">
    <location>
        <begin position="19"/>
        <end position="47"/>
    </location>
</feature>
<dbReference type="PANTHER" id="PTHR47959">
    <property type="entry name" value="ATP-DEPENDENT RNA HELICASE RHLE-RELATED"/>
    <property type="match status" value="1"/>
</dbReference>
<dbReference type="InterPro" id="IPR014014">
    <property type="entry name" value="RNA_helicase_DEAD_Q_motif"/>
</dbReference>
<reference evidence="13 14" key="1">
    <citation type="submission" date="2019-03" db="EMBL/GenBank/DDBJ databases">
        <title>Genomic Encyclopedia of Type Strains, Phase IV (KMG-IV): sequencing the most valuable type-strain genomes for metagenomic binning, comparative biology and taxonomic classification.</title>
        <authorList>
            <person name="Goeker M."/>
        </authorList>
    </citation>
    <scope>NUCLEOTIDE SEQUENCE [LARGE SCALE GENOMIC DNA]</scope>
    <source>
        <strain evidence="13 14">DSM 28404</strain>
    </source>
</reference>
<feature type="domain" description="Helicase ATP-binding" evidence="10">
    <location>
        <begin position="50"/>
        <end position="224"/>
    </location>
</feature>
<dbReference type="CDD" id="cd18787">
    <property type="entry name" value="SF2_C_DEAD"/>
    <property type="match status" value="1"/>
</dbReference>
<keyword evidence="14" id="KW-1185">Reference proteome</keyword>
<keyword evidence="4 7" id="KW-0378">Hydrolase</keyword>
<keyword evidence="1 7" id="KW-0963">Cytoplasm</keyword>
<evidence type="ECO:0000256" key="1">
    <source>
        <dbReference type="ARBA" id="ARBA00022490"/>
    </source>
</evidence>
<keyword evidence="5 7" id="KW-0347">Helicase</keyword>
<comment type="catalytic activity">
    <reaction evidence="7">
        <text>ATP + H2O = ADP + phosphate + H(+)</text>
        <dbReference type="Rhea" id="RHEA:13065"/>
        <dbReference type="ChEBI" id="CHEBI:15377"/>
        <dbReference type="ChEBI" id="CHEBI:15378"/>
        <dbReference type="ChEBI" id="CHEBI:30616"/>
        <dbReference type="ChEBI" id="CHEBI:43474"/>
        <dbReference type="ChEBI" id="CHEBI:456216"/>
        <dbReference type="EC" id="3.6.4.13"/>
    </reaction>
</comment>
<dbReference type="EMBL" id="SLYB01000023">
    <property type="protein sequence ID" value="TCP93235.1"/>
    <property type="molecule type" value="Genomic_DNA"/>
</dbReference>
<dbReference type="InterPro" id="IPR001650">
    <property type="entry name" value="Helicase_C-like"/>
</dbReference>
<dbReference type="PROSITE" id="PS51192">
    <property type="entry name" value="HELICASE_ATP_BIND_1"/>
    <property type="match status" value="1"/>
</dbReference>
<comment type="subcellular location">
    <subcellularLocation>
        <location evidence="7">Cytoplasm</location>
    </subcellularLocation>
</comment>
<comment type="function">
    <text evidence="7">DEAD-box RNA helicase involved in the assembly of the 50S ribosomal subunit at low temperature. Exhibits RNA-stimulated ATP hydrolysis and RNA unwinding activity.</text>
</comment>
<dbReference type="Proteomes" id="UP000295763">
    <property type="component" value="Unassembled WGS sequence"/>
</dbReference>
<evidence type="ECO:0000256" key="8">
    <source>
        <dbReference type="PROSITE-ProRule" id="PRU00552"/>
    </source>
</evidence>
<dbReference type="GO" id="GO:0000027">
    <property type="term" value="P:ribosomal large subunit assembly"/>
    <property type="evidence" value="ECO:0007669"/>
    <property type="project" value="UniProtKB-UniRule"/>
</dbReference>
<dbReference type="GO" id="GO:0003676">
    <property type="term" value="F:nucleic acid binding"/>
    <property type="evidence" value="ECO:0007669"/>
    <property type="project" value="InterPro"/>
</dbReference>
<accession>A0A4R2SVC9</accession>
<dbReference type="HAMAP" id="MF_00967">
    <property type="entry name" value="DEAD_helicase_SrmB"/>
    <property type="match status" value="1"/>
</dbReference>
<dbReference type="AlphaFoldDB" id="A0A4R2SVC9"/>
<dbReference type="InterPro" id="IPR028621">
    <property type="entry name" value="DEAD_helicase_SrmB"/>
</dbReference>
<comment type="similarity">
    <text evidence="7">Belongs to the DEAD box helicase family. SrmB subfamily.</text>
</comment>
<comment type="caution">
    <text evidence="13">The sequence shown here is derived from an EMBL/GenBank/DDBJ whole genome shotgun (WGS) entry which is preliminary data.</text>
</comment>
<dbReference type="InterPro" id="IPR027417">
    <property type="entry name" value="P-loop_NTPase"/>
</dbReference>
<feature type="domain" description="Helicase C-terminal" evidence="11">
    <location>
        <begin position="250"/>
        <end position="402"/>
    </location>
</feature>
<protein>
    <recommendedName>
        <fullName evidence="7">ATP-dependent RNA helicase SrmB</fullName>
        <ecNumber evidence="7">3.6.4.13</ecNumber>
    </recommendedName>
</protein>
<dbReference type="SUPFAM" id="SSF52540">
    <property type="entry name" value="P-loop containing nucleoside triphosphate hydrolases"/>
    <property type="match status" value="1"/>
</dbReference>
<dbReference type="Pfam" id="PF00271">
    <property type="entry name" value="Helicase_C"/>
    <property type="match status" value="1"/>
</dbReference>
<evidence type="ECO:0000256" key="9">
    <source>
        <dbReference type="SAM" id="MobiDB-lite"/>
    </source>
</evidence>
<feature type="compositionally biased region" description="Low complexity" evidence="9">
    <location>
        <begin position="449"/>
        <end position="464"/>
    </location>
</feature>
<dbReference type="InterPro" id="IPR011545">
    <property type="entry name" value="DEAD/DEAH_box_helicase_dom"/>
</dbReference>
<dbReference type="InterPro" id="IPR050079">
    <property type="entry name" value="DEAD_box_RNA_helicase"/>
</dbReference>
<organism evidence="13 14">
    <name type="scientific">Cricetibacter osteomyelitidis</name>
    <dbReference type="NCBI Taxonomy" id="1521931"/>
    <lineage>
        <taxon>Bacteria</taxon>
        <taxon>Pseudomonadati</taxon>
        <taxon>Pseudomonadota</taxon>
        <taxon>Gammaproteobacteria</taxon>
        <taxon>Pasteurellales</taxon>
        <taxon>Pasteurellaceae</taxon>
        <taxon>Cricetibacter</taxon>
    </lineage>
</organism>
<keyword evidence="6 7" id="KW-0067">ATP-binding</keyword>
<evidence type="ECO:0000256" key="7">
    <source>
        <dbReference type="HAMAP-Rule" id="MF_00967"/>
    </source>
</evidence>
<keyword evidence="3 7" id="KW-0547">Nucleotide-binding</keyword>
<dbReference type="InterPro" id="IPR014001">
    <property type="entry name" value="Helicase_ATP-bd"/>
</dbReference>
<feature type="domain" description="DEAD-box RNA helicase Q" evidence="12">
    <location>
        <begin position="19"/>
        <end position="47"/>
    </location>
</feature>
<evidence type="ECO:0000259" key="11">
    <source>
        <dbReference type="PROSITE" id="PS51194"/>
    </source>
</evidence>
<keyword evidence="2 7" id="KW-0690">Ribosome biogenesis</keyword>
<evidence type="ECO:0000256" key="3">
    <source>
        <dbReference type="ARBA" id="ARBA00022741"/>
    </source>
</evidence>
<dbReference type="Gene3D" id="3.40.50.300">
    <property type="entry name" value="P-loop containing nucleotide triphosphate hydrolases"/>
    <property type="match status" value="2"/>
</dbReference>
<dbReference type="InterPro" id="IPR000629">
    <property type="entry name" value="RNA-helicase_DEAD-box_CS"/>
</dbReference>
<feature type="region of interest" description="Disordered" evidence="9">
    <location>
        <begin position="392"/>
        <end position="464"/>
    </location>
</feature>
<dbReference type="InterPro" id="IPR044742">
    <property type="entry name" value="DEAD/DEAH_RhlB"/>
</dbReference>
<dbReference type="SMART" id="SM00490">
    <property type="entry name" value="HELICc"/>
    <property type="match status" value="1"/>
</dbReference>
<dbReference type="GO" id="GO:0016887">
    <property type="term" value="F:ATP hydrolysis activity"/>
    <property type="evidence" value="ECO:0007669"/>
    <property type="project" value="RHEA"/>
</dbReference>
<evidence type="ECO:0000259" key="10">
    <source>
        <dbReference type="PROSITE" id="PS51192"/>
    </source>
</evidence>
<dbReference type="Pfam" id="PF00270">
    <property type="entry name" value="DEAD"/>
    <property type="match status" value="1"/>
</dbReference>
<dbReference type="RefSeq" id="WP_131978177.1">
    <property type="nucleotide sequence ID" value="NZ_SLYB01000023.1"/>
</dbReference>
<dbReference type="FunFam" id="3.40.50.300:FF:000291">
    <property type="entry name" value="ATP-dependent RNA helicase SrmB"/>
    <property type="match status" value="1"/>
</dbReference>
<evidence type="ECO:0000256" key="6">
    <source>
        <dbReference type="ARBA" id="ARBA00022840"/>
    </source>
</evidence>
<dbReference type="GO" id="GO:0005829">
    <property type="term" value="C:cytosol"/>
    <property type="evidence" value="ECO:0007669"/>
    <property type="project" value="TreeGrafter"/>
</dbReference>
<evidence type="ECO:0000256" key="5">
    <source>
        <dbReference type="ARBA" id="ARBA00022806"/>
    </source>
</evidence>
<dbReference type="EC" id="3.6.4.13" evidence="7"/>
<evidence type="ECO:0000256" key="2">
    <source>
        <dbReference type="ARBA" id="ARBA00022517"/>
    </source>
</evidence>
<dbReference type="PROSITE" id="PS51195">
    <property type="entry name" value="Q_MOTIF"/>
    <property type="match status" value="1"/>
</dbReference>
<proteinExistence type="inferred from homology"/>
<dbReference type="GO" id="GO:0003724">
    <property type="term" value="F:RNA helicase activity"/>
    <property type="evidence" value="ECO:0007669"/>
    <property type="project" value="UniProtKB-UniRule"/>
</dbReference>
<dbReference type="CDD" id="cd00268">
    <property type="entry name" value="DEADc"/>
    <property type="match status" value="1"/>
</dbReference>